<gene>
    <name evidence="1" type="ORF">C2G38_2170507</name>
</gene>
<organism evidence="1 2">
    <name type="scientific">Gigaspora rosea</name>
    <dbReference type="NCBI Taxonomy" id="44941"/>
    <lineage>
        <taxon>Eukaryota</taxon>
        <taxon>Fungi</taxon>
        <taxon>Fungi incertae sedis</taxon>
        <taxon>Mucoromycota</taxon>
        <taxon>Glomeromycotina</taxon>
        <taxon>Glomeromycetes</taxon>
        <taxon>Diversisporales</taxon>
        <taxon>Gigasporaceae</taxon>
        <taxon>Gigaspora</taxon>
    </lineage>
</organism>
<reference evidence="1 2" key="1">
    <citation type="submission" date="2018-06" db="EMBL/GenBank/DDBJ databases">
        <title>Comparative genomics reveals the genomic features of Rhizophagus irregularis, R. cerebriforme, R. diaphanum and Gigaspora rosea, and their symbiotic lifestyle signature.</title>
        <authorList>
            <person name="Morin E."/>
            <person name="San Clemente H."/>
            <person name="Chen E.C.H."/>
            <person name="De La Providencia I."/>
            <person name="Hainaut M."/>
            <person name="Kuo A."/>
            <person name="Kohler A."/>
            <person name="Murat C."/>
            <person name="Tang N."/>
            <person name="Roy S."/>
            <person name="Loubradou J."/>
            <person name="Henrissat B."/>
            <person name="Grigoriev I.V."/>
            <person name="Corradi N."/>
            <person name="Roux C."/>
            <person name="Martin F.M."/>
        </authorList>
    </citation>
    <scope>NUCLEOTIDE SEQUENCE [LARGE SCALE GENOMIC DNA]</scope>
    <source>
        <strain evidence="1 2">DAOM 194757</strain>
    </source>
</reference>
<dbReference type="AlphaFoldDB" id="A0A397VRQ1"/>
<dbReference type="Proteomes" id="UP000266673">
    <property type="component" value="Unassembled WGS sequence"/>
</dbReference>
<protein>
    <submittedName>
        <fullName evidence="1">Uncharacterized protein</fullName>
    </submittedName>
</protein>
<name>A0A397VRQ1_9GLOM</name>
<accession>A0A397VRQ1</accession>
<dbReference type="EMBL" id="QKWP01000248">
    <property type="protein sequence ID" value="RIB23689.1"/>
    <property type="molecule type" value="Genomic_DNA"/>
</dbReference>
<keyword evidence="2" id="KW-1185">Reference proteome</keyword>
<evidence type="ECO:0000313" key="1">
    <source>
        <dbReference type="EMBL" id="RIB23689.1"/>
    </source>
</evidence>
<evidence type="ECO:0000313" key="2">
    <source>
        <dbReference type="Proteomes" id="UP000266673"/>
    </source>
</evidence>
<proteinExistence type="predicted"/>
<comment type="caution">
    <text evidence="1">The sequence shown here is derived from an EMBL/GenBank/DDBJ whole genome shotgun (WGS) entry which is preliminary data.</text>
</comment>
<sequence length="166" mass="19466">MSIIYPTISILYNALQRDYIDEDIDICNTNKIDLDTIDDISMFDLKKFEDNKTLFITMAIDPRCKNFEYEGAILKCQDYLRLKYNQIKIRFLYIISTFFTHSSSKKSPDFCHSPKDLGSSSNKATLDLFRLFISIVFIAVQQNTIHKNEDDQYFIMEIIEPLDNSL</sequence>
<dbReference type="OrthoDB" id="2408157at2759"/>